<dbReference type="GO" id="GO:0061631">
    <property type="term" value="F:ubiquitin conjugating enzyme activity"/>
    <property type="evidence" value="ECO:0007669"/>
    <property type="project" value="TreeGrafter"/>
</dbReference>
<feature type="compositionally biased region" description="Basic and acidic residues" evidence="3">
    <location>
        <begin position="798"/>
        <end position="820"/>
    </location>
</feature>
<dbReference type="AlphaFoldDB" id="A0AAV9URJ1"/>
<evidence type="ECO:0000256" key="3">
    <source>
        <dbReference type="SAM" id="MobiDB-lite"/>
    </source>
</evidence>
<protein>
    <recommendedName>
        <fullName evidence="4">UBC core domain-containing protein</fullName>
    </recommendedName>
</protein>
<evidence type="ECO:0000256" key="1">
    <source>
        <dbReference type="ARBA" id="ARBA00022679"/>
    </source>
</evidence>
<name>A0AAV9URJ1_9PEZI</name>
<sequence length="1119" mass="122721">MSTETQTWTTLYRGDAVRENDDSLYIYRVLKTWHEIDIDDPQLDDAILNCHRSANPQILSKYLQENELTRHYVIIAATPYVNLIAHESALTLLDRPLTYGTIVKRSPKDLQSGTVVEISGDYDVAHSYTAIENDESPCDPQKIIRQVEADDLVFAREWEVGDYVVWNNCWLGEVVELIEAVTICLSNNSVVTVEVPGQLKLKRTRPRGAQAQTPTQTASDEQQPVNSRPSSDARSNLFAFLDHFVPPEPTDSDEPSDFEVGQIVETAKGNLRRGKWRFGAYDPNVEPVGKIVEVRAISLCVDWICQNMMVRSRFVPVEPPESWVSDGEEAWLQLKKFHRLSDGGNGMKAVDLERYDRIRFRDLDAAIAKYNSQDRQDANLGKIEKVSRSSTMGYDVNEFMILARRSWVTVQWQDLSVTREQSVGLIRCDSSDEHELWPGDFVITKPEIGRQPQTLAAPPHANATATAATAASPTSEAPNPEGSDPPLVFVSPEKLGVVQSVDAASRIAKVRWFQSPKVELAGEMIIPGSVTGSLDAERIEEVSMYEVAAHPALSICRGDFVLVAPEHISGAGADSGNTVPSAASNAVSPPPNQPPGENPGQHSALGAIGEALRGIVDTGLIANLSASLINTTNPQLHTLSRMLHQFPLGLRGDFEQQQPVAAAPNTNTSPDWFGEVVDKGLDGLITVRLGALEEARNIQVPIERLTVVFDAEDFDDDENSGGDDSVDFGGSSEYGSHSGDSDYSMEADDWISEQIFYEGGEPVETGNEADWLTDEESASNADEMDIDKPTGALDGDAGDDHITNSADQRLDRPGKTEPEPARSNTAQNAPPKFSILDQPVPSDHAFVGQPAVEQSTAFLRRINKEHKILQSSLPDDIFVRTWESRLDLLRVLIVGPRNTPYELAPFVFDFQLGPNFPSGPPTGYFHSWTNGIGRVNPNLYEDGKICLSLLGTWHGEKKSENWSSSGSSLLQVLVSLMGLVLVKEPYYNEAGFNVYLGAEEATVNANLYSERAYILSRGFVKRVLEQPVPGLEDILIWLYDPRQGSGMQLLREVVAKGKDIVKNSEENITLPSASTAASATSNLASTGTDGIPKLTAGAIVLLRKTLASLEDILARLPGQ</sequence>
<accession>A0AAV9URJ1</accession>
<gene>
    <name evidence="5" type="ORF">TWF696_007037</name>
</gene>
<dbReference type="Pfam" id="PF23043">
    <property type="entry name" value="SH3-B_UBE2O"/>
    <property type="match status" value="1"/>
</dbReference>
<feature type="region of interest" description="Disordered" evidence="3">
    <location>
        <begin position="775"/>
        <end position="840"/>
    </location>
</feature>
<dbReference type="InterPro" id="IPR000608">
    <property type="entry name" value="UBC"/>
</dbReference>
<keyword evidence="1" id="KW-0808">Transferase</keyword>
<dbReference type="PANTHER" id="PTHR46116">
    <property type="entry name" value="(E3-INDEPENDENT) E2 UBIQUITIN-CONJUGATING ENZYME"/>
    <property type="match status" value="1"/>
</dbReference>
<feature type="region of interest" description="Disordered" evidence="3">
    <location>
        <begin position="452"/>
        <end position="488"/>
    </location>
</feature>
<dbReference type="PROSITE" id="PS50127">
    <property type="entry name" value="UBC_2"/>
    <property type="match status" value="1"/>
</dbReference>
<keyword evidence="2" id="KW-0833">Ubl conjugation pathway</keyword>
<keyword evidence="6" id="KW-1185">Reference proteome</keyword>
<feature type="compositionally biased region" description="Pro residues" evidence="3">
    <location>
        <begin position="588"/>
        <end position="597"/>
    </location>
</feature>
<evidence type="ECO:0000259" key="4">
    <source>
        <dbReference type="PROSITE" id="PS50127"/>
    </source>
</evidence>
<dbReference type="Proteomes" id="UP001375240">
    <property type="component" value="Unassembled WGS sequence"/>
</dbReference>
<dbReference type="SMART" id="SM00212">
    <property type="entry name" value="UBCc"/>
    <property type="match status" value="1"/>
</dbReference>
<evidence type="ECO:0000313" key="5">
    <source>
        <dbReference type="EMBL" id="KAK6346940.1"/>
    </source>
</evidence>
<feature type="compositionally biased region" description="Low complexity" evidence="3">
    <location>
        <begin position="456"/>
        <end position="481"/>
    </location>
</feature>
<dbReference type="EMBL" id="JAVHNQ010000005">
    <property type="protein sequence ID" value="KAK6346940.1"/>
    <property type="molecule type" value="Genomic_DNA"/>
</dbReference>
<dbReference type="PANTHER" id="PTHR46116:SF15">
    <property type="entry name" value="(E3-INDEPENDENT) E2 UBIQUITIN-CONJUGATING ENZYME"/>
    <property type="match status" value="1"/>
</dbReference>
<dbReference type="InterPro" id="IPR016135">
    <property type="entry name" value="UBQ-conjugating_enzyme/RWD"/>
</dbReference>
<feature type="region of interest" description="Disordered" evidence="3">
    <location>
        <begin position="202"/>
        <end position="232"/>
    </location>
</feature>
<dbReference type="SUPFAM" id="SSF54495">
    <property type="entry name" value="UBC-like"/>
    <property type="match status" value="1"/>
</dbReference>
<reference evidence="5 6" key="1">
    <citation type="submission" date="2019-10" db="EMBL/GenBank/DDBJ databases">
        <authorList>
            <person name="Palmer J.M."/>
        </authorList>
    </citation>
    <scope>NUCLEOTIDE SEQUENCE [LARGE SCALE GENOMIC DNA]</scope>
    <source>
        <strain evidence="5 6">TWF696</strain>
    </source>
</reference>
<evidence type="ECO:0000256" key="2">
    <source>
        <dbReference type="ARBA" id="ARBA00022786"/>
    </source>
</evidence>
<dbReference type="Pfam" id="PF00179">
    <property type="entry name" value="UQ_con"/>
    <property type="match status" value="1"/>
</dbReference>
<feature type="compositionally biased region" description="Acidic residues" evidence="3">
    <location>
        <begin position="715"/>
        <end position="726"/>
    </location>
</feature>
<feature type="domain" description="UBC core" evidence="4">
    <location>
        <begin position="857"/>
        <end position="1032"/>
    </location>
</feature>
<dbReference type="InterPro" id="IPR057733">
    <property type="entry name" value="UBE2O-like_SH3-B"/>
</dbReference>
<proteinExistence type="predicted"/>
<dbReference type="Gene3D" id="3.10.110.10">
    <property type="entry name" value="Ubiquitin Conjugating Enzyme"/>
    <property type="match status" value="1"/>
</dbReference>
<evidence type="ECO:0000313" key="6">
    <source>
        <dbReference type="Proteomes" id="UP001375240"/>
    </source>
</evidence>
<dbReference type="CDD" id="cd23837">
    <property type="entry name" value="UBCc_UBE2O"/>
    <property type="match status" value="1"/>
</dbReference>
<organism evidence="5 6">
    <name type="scientific">Orbilia brochopaga</name>
    <dbReference type="NCBI Taxonomy" id="3140254"/>
    <lineage>
        <taxon>Eukaryota</taxon>
        <taxon>Fungi</taxon>
        <taxon>Dikarya</taxon>
        <taxon>Ascomycota</taxon>
        <taxon>Pezizomycotina</taxon>
        <taxon>Orbiliomycetes</taxon>
        <taxon>Orbiliales</taxon>
        <taxon>Orbiliaceae</taxon>
        <taxon>Orbilia</taxon>
    </lineage>
</organism>
<comment type="caution">
    <text evidence="5">The sequence shown here is derived from an EMBL/GenBank/DDBJ whole genome shotgun (WGS) entry which is preliminary data.</text>
</comment>
<feature type="region of interest" description="Disordered" evidence="3">
    <location>
        <begin position="573"/>
        <end position="604"/>
    </location>
</feature>
<feature type="region of interest" description="Disordered" evidence="3">
    <location>
        <begin position="715"/>
        <end position="744"/>
    </location>
</feature>
<feature type="compositionally biased region" description="Polar residues" evidence="3">
    <location>
        <begin position="210"/>
        <end position="232"/>
    </location>
</feature>
<feature type="compositionally biased region" description="Acidic residues" evidence="3">
    <location>
        <begin position="775"/>
        <end position="785"/>
    </location>
</feature>